<gene>
    <name evidence="1" type="ORF">DERF_012062</name>
</gene>
<evidence type="ECO:0000313" key="2">
    <source>
        <dbReference type="Proteomes" id="UP000790347"/>
    </source>
</evidence>
<protein>
    <submittedName>
        <fullName evidence="1">Uncharacterized protein</fullName>
    </submittedName>
</protein>
<sequence>MIIMNQLRMVENERKKNDDITDRFIDCIDARYSNGSQDSSFAIGAGGCDGVGGGDRIKSNGMAPNNDAYQSFRNVSNTGTGFGTYPIDD</sequence>
<proteinExistence type="predicted"/>
<evidence type="ECO:0000313" key="1">
    <source>
        <dbReference type="EMBL" id="KAH9501202.1"/>
    </source>
</evidence>
<reference evidence="1" key="1">
    <citation type="submission" date="2013-05" db="EMBL/GenBank/DDBJ databases">
        <authorList>
            <person name="Yim A.K.Y."/>
            <person name="Chan T.F."/>
            <person name="Ji K.M."/>
            <person name="Liu X.Y."/>
            <person name="Zhou J.W."/>
            <person name="Li R.Q."/>
            <person name="Yang K.Y."/>
            <person name="Li J."/>
            <person name="Li M."/>
            <person name="Law P.T.W."/>
            <person name="Wu Y.L."/>
            <person name="Cai Z.L."/>
            <person name="Qin H."/>
            <person name="Bao Y."/>
            <person name="Leung R.K.K."/>
            <person name="Ng P.K.S."/>
            <person name="Zou J."/>
            <person name="Zhong X.J."/>
            <person name="Ran P.X."/>
            <person name="Zhong N.S."/>
            <person name="Liu Z.G."/>
            <person name="Tsui S.K.W."/>
        </authorList>
    </citation>
    <scope>NUCLEOTIDE SEQUENCE</scope>
    <source>
        <strain evidence="1">Derf</strain>
        <tissue evidence="1">Whole organism</tissue>
    </source>
</reference>
<organism evidence="1 2">
    <name type="scientific">Dermatophagoides farinae</name>
    <name type="common">American house dust mite</name>
    <dbReference type="NCBI Taxonomy" id="6954"/>
    <lineage>
        <taxon>Eukaryota</taxon>
        <taxon>Metazoa</taxon>
        <taxon>Ecdysozoa</taxon>
        <taxon>Arthropoda</taxon>
        <taxon>Chelicerata</taxon>
        <taxon>Arachnida</taxon>
        <taxon>Acari</taxon>
        <taxon>Acariformes</taxon>
        <taxon>Sarcoptiformes</taxon>
        <taxon>Astigmata</taxon>
        <taxon>Psoroptidia</taxon>
        <taxon>Analgoidea</taxon>
        <taxon>Pyroglyphidae</taxon>
        <taxon>Dermatophagoidinae</taxon>
        <taxon>Dermatophagoides</taxon>
    </lineage>
</organism>
<dbReference type="EMBL" id="ASGP02000006">
    <property type="protein sequence ID" value="KAH9501202.1"/>
    <property type="molecule type" value="Genomic_DNA"/>
</dbReference>
<dbReference type="AlphaFoldDB" id="A0A922HST0"/>
<reference evidence="1" key="2">
    <citation type="journal article" date="2022" name="Res Sq">
        <title>Comparative Genomics Reveals Insights into the Divergent Evolution of Astigmatic Mites and Household Pest Adaptations.</title>
        <authorList>
            <person name="Xiong Q."/>
            <person name="Wan A.T.-Y."/>
            <person name="Liu X.-Y."/>
            <person name="Fung C.S.-H."/>
            <person name="Xiao X."/>
            <person name="Malainual N."/>
            <person name="Hou J."/>
            <person name="Wang L."/>
            <person name="Wang M."/>
            <person name="Yang K."/>
            <person name="Cui Y."/>
            <person name="Leung E."/>
            <person name="Nong W."/>
            <person name="Shin S.-K."/>
            <person name="Au S."/>
            <person name="Jeong K.Y."/>
            <person name="Chew F.T."/>
            <person name="Hui J."/>
            <person name="Leung T.F."/>
            <person name="Tungtrongchitr A."/>
            <person name="Zhong N."/>
            <person name="Liu Z."/>
            <person name="Tsui S."/>
        </authorList>
    </citation>
    <scope>NUCLEOTIDE SEQUENCE</scope>
    <source>
        <strain evidence="1">Derf</strain>
        <tissue evidence="1">Whole organism</tissue>
    </source>
</reference>
<dbReference type="Proteomes" id="UP000790347">
    <property type="component" value="Unassembled WGS sequence"/>
</dbReference>
<keyword evidence="2" id="KW-1185">Reference proteome</keyword>
<accession>A0A922HST0</accession>
<name>A0A922HST0_DERFA</name>
<comment type="caution">
    <text evidence="1">The sequence shown here is derived from an EMBL/GenBank/DDBJ whole genome shotgun (WGS) entry which is preliminary data.</text>
</comment>